<dbReference type="Proteomes" id="UP000184383">
    <property type="component" value="Unassembled WGS sequence"/>
</dbReference>
<dbReference type="InterPro" id="IPR006094">
    <property type="entry name" value="Oxid_FAD_bind_N"/>
</dbReference>
<evidence type="ECO:0000313" key="6">
    <source>
        <dbReference type="EMBL" id="OJJ33670.1"/>
    </source>
</evidence>
<dbReference type="STRING" id="1073089.A0A1L9RFI5"/>
<dbReference type="GO" id="GO:0016491">
    <property type="term" value="F:oxidoreductase activity"/>
    <property type="evidence" value="ECO:0007669"/>
    <property type="project" value="UniProtKB-KW"/>
</dbReference>
<evidence type="ECO:0000259" key="5">
    <source>
        <dbReference type="PROSITE" id="PS51387"/>
    </source>
</evidence>
<dbReference type="Pfam" id="PF01565">
    <property type="entry name" value="FAD_binding_4"/>
    <property type="match status" value="1"/>
</dbReference>
<proteinExistence type="inferred from homology"/>
<sequence length="465" mass="50141">MASPLDPSILQQLKDQLKSSNVFTPDSEGYHDTLLRWSETGQKPAGVVVMPAEKEDVSTALLWVQQHGLDFAVKCGGHSVSGTSSSQGGLVIDLSRMNKVTVNTANKSVTAQGGASWKEVDEAAAEYDLAAVGGTVNHTGVGGLTLGGGYGWLSGMYGLTIDNLLSATVVLADGRIVTASPTENEDLFFGLRGAGYNFGVTVDFTYQAHEQKNPVYAGIMSFTPDKLESVITELNATIANPDARSGAMCFFAQPPGAPVPMVNTMIFYNGTREEGEKRFGALIALGPVVNTVDMIPYAVLNSLQNPMATHGGRKSFKGLFFQPPLGTQFAKSILTELTNSIQKNPEMVTSALILEFFDMRKVCEVSNTATAFASRNSTQNGVISLRWDHASKDAEANAWGEEIQAKWTARLNSVEGDVPQYINYAEPGDSAVKNIYGDNLPRLQQIKAKYDPTNLFRKMHPINLP</sequence>
<dbReference type="GeneID" id="63744289"/>
<accession>A0A1L9RFI5</accession>
<dbReference type="InterPro" id="IPR012951">
    <property type="entry name" value="BBE"/>
</dbReference>
<keyword evidence="3" id="KW-0274">FAD</keyword>
<keyword evidence="4" id="KW-0560">Oxidoreductase</keyword>
<evidence type="ECO:0000256" key="1">
    <source>
        <dbReference type="ARBA" id="ARBA00005466"/>
    </source>
</evidence>
<dbReference type="Gene3D" id="3.30.465.10">
    <property type="match status" value="1"/>
</dbReference>
<evidence type="ECO:0000313" key="7">
    <source>
        <dbReference type="Proteomes" id="UP000184383"/>
    </source>
</evidence>
<keyword evidence="2" id="KW-0285">Flavoprotein</keyword>
<dbReference type="InterPro" id="IPR050416">
    <property type="entry name" value="FAD-linked_Oxidoreductase"/>
</dbReference>
<organism evidence="6 7">
    <name type="scientific">Aspergillus wentii DTO 134E9</name>
    <dbReference type="NCBI Taxonomy" id="1073089"/>
    <lineage>
        <taxon>Eukaryota</taxon>
        <taxon>Fungi</taxon>
        <taxon>Dikarya</taxon>
        <taxon>Ascomycota</taxon>
        <taxon>Pezizomycotina</taxon>
        <taxon>Eurotiomycetes</taxon>
        <taxon>Eurotiomycetidae</taxon>
        <taxon>Eurotiales</taxon>
        <taxon>Aspergillaceae</taxon>
        <taxon>Aspergillus</taxon>
        <taxon>Aspergillus subgen. Cremei</taxon>
    </lineage>
</organism>
<dbReference type="Gene3D" id="3.30.43.10">
    <property type="entry name" value="Uridine Diphospho-n-acetylenolpyruvylglucosamine Reductase, domain 2"/>
    <property type="match status" value="1"/>
</dbReference>
<dbReference type="Gene3D" id="3.40.462.20">
    <property type="match status" value="1"/>
</dbReference>
<dbReference type="PANTHER" id="PTHR42973:SF52">
    <property type="entry name" value="FAD BINDING DOMAIN PROTEIN (AFU_ORTHOLOGUE AFUA_2G00730)"/>
    <property type="match status" value="1"/>
</dbReference>
<comment type="similarity">
    <text evidence="1">Belongs to the oxygen-dependent FAD-linked oxidoreductase family.</text>
</comment>
<protein>
    <recommendedName>
        <fullName evidence="5">FAD-binding PCMH-type domain-containing protein</fullName>
    </recommendedName>
</protein>
<dbReference type="InterPro" id="IPR036318">
    <property type="entry name" value="FAD-bd_PCMH-like_sf"/>
</dbReference>
<dbReference type="EMBL" id="KV878213">
    <property type="protein sequence ID" value="OJJ33670.1"/>
    <property type="molecule type" value="Genomic_DNA"/>
</dbReference>
<gene>
    <name evidence="6" type="ORF">ASPWEDRAFT_113875</name>
</gene>
<dbReference type="VEuPathDB" id="FungiDB:ASPWEDRAFT_113875"/>
<evidence type="ECO:0000256" key="4">
    <source>
        <dbReference type="ARBA" id="ARBA00023002"/>
    </source>
</evidence>
<dbReference type="Pfam" id="PF08031">
    <property type="entry name" value="BBE"/>
    <property type="match status" value="1"/>
</dbReference>
<dbReference type="RefSeq" id="XP_040687346.1">
    <property type="nucleotide sequence ID" value="XM_040828441.1"/>
</dbReference>
<evidence type="ECO:0000256" key="2">
    <source>
        <dbReference type="ARBA" id="ARBA00022630"/>
    </source>
</evidence>
<dbReference type="OrthoDB" id="415825at2759"/>
<dbReference type="AlphaFoldDB" id="A0A1L9RFI5"/>
<feature type="domain" description="FAD-binding PCMH-type" evidence="5">
    <location>
        <begin position="40"/>
        <end position="211"/>
    </location>
</feature>
<evidence type="ECO:0000256" key="3">
    <source>
        <dbReference type="ARBA" id="ARBA00022827"/>
    </source>
</evidence>
<dbReference type="PROSITE" id="PS51387">
    <property type="entry name" value="FAD_PCMH"/>
    <property type="match status" value="1"/>
</dbReference>
<name>A0A1L9RFI5_ASPWE</name>
<dbReference type="InterPro" id="IPR016166">
    <property type="entry name" value="FAD-bd_PCMH"/>
</dbReference>
<dbReference type="GO" id="GO:0071949">
    <property type="term" value="F:FAD binding"/>
    <property type="evidence" value="ECO:0007669"/>
    <property type="project" value="InterPro"/>
</dbReference>
<dbReference type="PANTHER" id="PTHR42973">
    <property type="entry name" value="BINDING OXIDOREDUCTASE, PUTATIVE (AFU_ORTHOLOGUE AFUA_1G17690)-RELATED"/>
    <property type="match status" value="1"/>
</dbReference>
<dbReference type="InterPro" id="IPR016169">
    <property type="entry name" value="FAD-bd_PCMH_sub2"/>
</dbReference>
<dbReference type="InterPro" id="IPR016167">
    <property type="entry name" value="FAD-bd_PCMH_sub1"/>
</dbReference>
<reference evidence="7" key="1">
    <citation type="journal article" date="2017" name="Genome Biol.">
        <title>Comparative genomics reveals high biological diversity and specific adaptations in the industrially and medically important fungal genus Aspergillus.</title>
        <authorList>
            <person name="de Vries R.P."/>
            <person name="Riley R."/>
            <person name="Wiebenga A."/>
            <person name="Aguilar-Osorio G."/>
            <person name="Amillis S."/>
            <person name="Uchima C.A."/>
            <person name="Anderluh G."/>
            <person name="Asadollahi M."/>
            <person name="Askin M."/>
            <person name="Barry K."/>
            <person name="Battaglia E."/>
            <person name="Bayram O."/>
            <person name="Benocci T."/>
            <person name="Braus-Stromeyer S.A."/>
            <person name="Caldana C."/>
            <person name="Canovas D."/>
            <person name="Cerqueira G.C."/>
            <person name="Chen F."/>
            <person name="Chen W."/>
            <person name="Choi C."/>
            <person name="Clum A."/>
            <person name="Dos Santos R.A."/>
            <person name="Damasio A.R."/>
            <person name="Diallinas G."/>
            <person name="Emri T."/>
            <person name="Fekete E."/>
            <person name="Flipphi M."/>
            <person name="Freyberg S."/>
            <person name="Gallo A."/>
            <person name="Gournas C."/>
            <person name="Habgood R."/>
            <person name="Hainaut M."/>
            <person name="Harispe M.L."/>
            <person name="Henrissat B."/>
            <person name="Hilden K.S."/>
            <person name="Hope R."/>
            <person name="Hossain A."/>
            <person name="Karabika E."/>
            <person name="Karaffa L."/>
            <person name="Karanyi Z."/>
            <person name="Krasevec N."/>
            <person name="Kuo A."/>
            <person name="Kusch H."/>
            <person name="LaButti K."/>
            <person name="Lagendijk E.L."/>
            <person name="Lapidus A."/>
            <person name="Levasseur A."/>
            <person name="Lindquist E."/>
            <person name="Lipzen A."/>
            <person name="Logrieco A.F."/>
            <person name="MacCabe A."/>
            <person name="Maekelae M.R."/>
            <person name="Malavazi I."/>
            <person name="Melin P."/>
            <person name="Meyer V."/>
            <person name="Mielnichuk N."/>
            <person name="Miskei M."/>
            <person name="Molnar A.P."/>
            <person name="Mule G."/>
            <person name="Ngan C.Y."/>
            <person name="Orejas M."/>
            <person name="Orosz E."/>
            <person name="Ouedraogo J.P."/>
            <person name="Overkamp K.M."/>
            <person name="Park H.-S."/>
            <person name="Perrone G."/>
            <person name="Piumi F."/>
            <person name="Punt P.J."/>
            <person name="Ram A.F."/>
            <person name="Ramon A."/>
            <person name="Rauscher S."/>
            <person name="Record E."/>
            <person name="Riano-Pachon D.M."/>
            <person name="Robert V."/>
            <person name="Roehrig J."/>
            <person name="Ruller R."/>
            <person name="Salamov A."/>
            <person name="Salih N.S."/>
            <person name="Samson R.A."/>
            <person name="Sandor E."/>
            <person name="Sanguinetti M."/>
            <person name="Schuetze T."/>
            <person name="Sepcic K."/>
            <person name="Shelest E."/>
            <person name="Sherlock G."/>
            <person name="Sophianopoulou V."/>
            <person name="Squina F.M."/>
            <person name="Sun H."/>
            <person name="Susca A."/>
            <person name="Todd R.B."/>
            <person name="Tsang A."/>
            <person name="Unkles S.E."/>
            <person name="van de Wiele N."/>
            <person name="van Rossen-Uffink D."/>
            <person name="Oliveira J.V."/>
            <person name="Vesth T.C."/>
            <person name="Visser J."/>
            <person name="Yu J.-H."/>
            <person name="Zhou M."/>
            <person name="Andersen M.R."/>
            <person name="Archer D.B."/>
            <person name="Baker S.E."/>
            <person name="Benoit I."/>
            <person name="Brakhage A.A."/>
            <person name="Braus G.H."/>
            <person name="Fischer R."/>
            <person name="Frisvad J.C."/>
            <person name="Goldman G.H."/>
            <person name="Houbraken J."/>
            <person name="Oakley B."/>
            <person name="Pocsi I."/>
            <person name="Scazzocchio C."/>
            <person name="Seiboth B."/>
            <person name="vanKuyk P.A."/>
            <person name="Wortman J."/>
            <person name="Dyer P.S."/>
            <person name="Grigoriev I.V."/>
        </authorList>
    </citation>
    <scope>NUCLEOTIDE SEQUENCE [LARGE SCALE GENOMIC DNA]</scope>
    <source>
        <strain evidence="7">DTO 134E9</strain>
    </source>
</reference>
<keyword evidence="7" id="KW-1185">Reference proteome</keyword>
<dbReference type="SUPFAM" id="SSF56176">
    <property type="entry name" value="FAD-binding/transporter-associated domain-like"/>
    <property type="match status" value="1"/>
</dbReference>